<keyword evidence="2" id="KW-0472">Membrane</keyword>
<sequence>MSTEMEEFFESPILLLQCGIAIAVPTVLTAIINFGCGKNRERIPRLDQERRHNNNFSNTTPRATSSTMSTVRSERSINSRKKRVAGASSRDGKSQRSTKSGKKRTADVNSKEGKSERSSKVSHFL</sequence>
<evidence type="ECO:0000256" key="1">
    <source>
        <dbReference type="SAM" id="MobiDB-lite"/>
    </source>
</evidence>
<evidence type="ECO:0000256" key="2">
    <source>
        <dbReference type="SAM" id="Phobius"/>
    </source>
</evidence>
<feature type="compositionally biased region" description="Polar residues" evidence="1">
    <location>
        <begin position="54"/>
        <end position="71"/>
    </location>
</feature>
<dbReference type="AlphaFoldDB" id="A0A914Q4F1"/>
<evidence type="ECO:0000313" key="4">
    <source>
        <dbReference type="WBParaSite" id="PDA_v2.g26224.t1"/>
    </source>
</evidence>
<keyword evidence="2" id="KW-1133">Transmembrane helix</keyword>
<accession>A0A914Q4F1</accession>
<name>A0A914Q4F1_9BILA</name>
<organism evidence="3 4">
    <name type="scientific">Panagrolaimus davidi</name>
    <dbReference type="NCBI Taxonomy" id="227884"/>
    <lineage>
        <taxon>Eukaryota</taxon>
        <taxon>Metazoa</taxon>
        <taxon>Ecdysozoa</taxon>
        <taxon>Nematoda</taxon>
        <taxon>Chromadorea</taxon>
        <taxon>Rhabditida</taxon>
        <taxon>Tylenchina</taxon>
        <taxon>Panagrolaimomorpha</taxon>
        <taxon>Panagrolaimoidea</taxon>
        <taxon>Panagrolaimidae</taxon>
        <taxon>Panagrolaimus</taxon>
    </lineage>
</organism>
<dbReference type="Proteomes" id="UP000887578">
    <property type="component" value="Unplaced"/>
</dbReference>
<feature type="compositionally biased region" description="Basic and acidic residues" evidence="1">
    <location>
        <begin position="104"/>
        <end position="119"/>
    </location>
</feature>
<feature type="region of interest" description="Disordered" evidence="1">
    <location>
        <begin position="45"/>
        <end position="125"/>
    </location>
</feature>
<feature type="transmembrane region" description="Helical" evidence="2">
    <location>
        <begin position="12"/>
        <end position="36"/>
    </location>
</feature>
<protein>
    <submittedName>
        <fullName evidence="4">Uncharacterized protein</fullName>
    </submittedName>
</protein>
<proteinExistence type="predicted"/>
<keyword evidence="2" id="KW-0812">Transmembrane</keyword>
<reference evidence="4" key="1">
    <citation type="submission" date="2022-11" db="UniProtKB">
        <authorList>
            <consortium name="WormBaseParasite"/>
        </authorList>
    </citation>
    <scope>IDENTIFICATION</scope>
</reference>
<evidence type="ECO:0000313" key="3">
    <source>
        <dbReference type="Proteomes" id="UP000887578"/>
    </source>
</evidence>
<keyword evidence="3" id="KW-1185">Reference proteome</keyword>
<dbReference type="WBParaSite" id="PDA_v2.g26224.t1">
    <property type="protein sequence ID" value="PDA_v2.g26224.t1"/>
    <property type="gene ID" value="PDA_v2.g26224"/>
</dbReference>